<comment type="caution">
    <text evidence="2">The sequence shown here is derived from an EMBL/GenBank/DDBJ whole genome shotgun (WGS) entry which is preliminary data.</text>
</comment>
<feature type="region of interest" description="Disordered" evidence="1">
    <location>
        <begin position="446"/>
        <end position="551"/>
    </location>
</feature>
<dbReference type="InterPro" id="IPR036875">
    <property type="entry name" value="Znf_CCHC_sf"/>
</dbReference>
<evidence type="ECO:0000313" key="2">
    <source>
        <dbReference type="EMBL" id="GAB1316802.1"/>
    </source>
</evidence>
<feature type="region of interest" description="Disordered" evidence="1">
    <location>
        <begin position="357"/>
        <end position="387"/>
    </location>
</feature>
<evidence type="ECO:0000313" key="3">
    <source>
        <dbReference type="Proteomes" id="UP001628179"/>
    </source>
</evidence>
<gene>
    <name evidence="2" type="primary">MET12_2</name>
    <name evidence="2" type="ORF">MFIFM68171_07012</name>
</gene>
<accession>A0ABQ0GGC8</accession>
<protein>
    <submittedName>
        <fullName evidence="2">Methylenetetrahydrofolate reductase 1</fullName>
    </submittedName>
</protein>
<sequence>MASNRSAPQSRRGEQPRKRRRIENAIEELVDRELRQRQLVTDPAKFKWDRNQIQVEPGSTLKFIHIDENRVLEDRRGWEPSLLETIPPQVNWYASNKNRNCANGYVMKGVADNASAEALVNTLLELCKKHNTPTWNIYLELESSKMSSLHRKEVCEMLDTRRAQHPEPDLSINMPDPKRKGRGPKTPGNSEDKCANCGNTDHKASHCQWPSVRHGSIRACALCNDASHVLDNCPKLKGVDVQSTEFLNKAGSLLMSDRGHKPQLRSERFPFYDLLKVGSKHPGNTLDLNGVYVWPWSNEFAKKVAVCKPGDPILRGKLHPKEFVHGKHTSFDLPADPLFDGKSVAEIRHMRGTGALDTDRFVSSGTRKRSSRPTSPKHGALKKGIIKTPDRFAADRTVIKQEDDDGDLVPTDAAVPGPSHPSAPAGHTVVNKATFRIVVRVNDKNEPTWRREYNQAPPGNEGEKDSVPNSGFNAVDPSMSERARRAVREYYRKPLTVAPSSSSDSSSLHQRLSQLAECKKANHGPPAAPARHIAAPPAAPARPFAEPRRRP</sequence>
<feature type="compositionally biased region" description="Low complexity" evidence="1">
    <location>
        <begin position="529"/>
        <end position="544"/>
    </location>
</feature>
<feature type="compositionally biased region" description="Basic and acidic residues" evidence="1">
    <location>
        <begin position="479"/>
        <end position="492"/>
    </location>
</feature>
<dbReference type="Proteomes" id="UP001628179">
    <property type="component" value="Unassembled WGS sequence"/>
</dbReference>
<dbReference type="SUPFAM" id="SSF57756">
    <property type="entry name" value="Retrovirus zinc finger-like domains"/>
    <property type="match status" value="1"/>
</dbReference>
<proteinExistence type="predicted"/>
<feature type="region of interest" description="Disordered" evidence="1">
    <location>
        <begin position="161"/>
        <end position="192"/>
    </location>
</feature>
<dbReference type="EMBL" id="BAAFSV010000003">
    <property type="protein sequence ID" value="GAB1316802.1"/>
    <property type="molecule type" value="Genomic_DNA"/>
</dbReference>
<evidence type="ECO:0000256" key="1">
    <source>
        <dbReference type="SAM" id="MobiDB-lite"/>
    </source>
</evidence>
<reference evidence="2 3" key="1">
    <citation type="submission" date="2024-09" db="EMBL/GenBank/DDBJ databases">
        <title>Itraconazole resistance in Madurella fahalii resulting from another homologue of gene encoding cytochrome P450 14-alpha sterol demethylase (CYP51).</title>
        <authorList>
            <person name="Yoshioka I."/>
            <person name="Fahal A.H."/>
            <person name="Kaneko S."/>
            <person name="Yaguchi T."/>
        </authorList>
    </citation>
    <scope>NUCLEOTIDE SEQUENCE [LARGE SCALE GENOMIC DNA]</scope>
    <source>
        <strain evidence="2 3">IFM 68171</strain>
    </source>
</reference>
<dbReference type="GeneID" id="98177755"/>
<name>A0ABQ0GGC8_9PEZI</name>
<dbReference type="RefSeq" id="XP_070918533.1">
    <property type="nucleotide sequence ID" value="XM_071062432.1"/>
</dbReference>
<keyword evidence="3" id="KW-1185">Reference proteome</keyword>
<organism evidence="2 3">
    <name type="scientific">Madurella fahalii</name>
    <dbReference type="NCBI Taxonomy" id="1157608"/>
    <lineage>
        <taxon>Eukaryota</taxon>
        <taxon>Fungi</taxon>
        <taxon>Dikarya</taxon>
        <taxon>Ascomycota</taxon>
        <taxon>Pezizomycotina</taxon>
        <taxon>Sordariomycetes</taxon>
        <taxon>Sordariomycetidae</taxon>
        <taxon>Sordariales</taxon>
        <taxon>Sordariales incertae sedis</taxon>
        <taxon>Madurella</taxon>
    </lineage>
</organism>
<feature type="region of interest" description="Disordered" evidence="1">
    <location>
        <begin position="1"/>
        <end position="20"/>
    </location>
</feature>
<dbReference type="Gene3D" id="4.10.60.10">
    <property type="entry name" value="Zinc finger, CCHC-type"/>
    <property type="match status" value="1"/>
</dbReference>